<dbReference type="PANTHER" id="PTHR21248:SF22">
    <property type="entry name" value="PHOSPHOLIPASE D"/>
    <property type="match status" value="1"/>
</dbReference>
<evidence type="ECO:0000313" key="14">
    <source>
        <dbReference type="EMBL" id="MCL1123462.1"/>
    </source>
</evidence>
<evidence type="ECO:0000256" key="6">
    <source>
        <dbReference type="ARBA" id="ARBA00022737"/>
    </source>
</evidence>
<comment type="caution">
    <text evidence="14">The sequence shown here is derived from an EMBL/GenBank/DDBJ whole genome shotgun (WGS) entry which is preliminary data.</text>
</comment>
<comment type="similarity">
    <text evidence="12">Belongs to the phospholipase D family. Cardiolipin synthase subfamily. ClsA sub-subfamily.</text>
</comment>
<dbReference type="InterPro" id="IPR025202">
    <property type="entry name" value="PLD-like_dom"/>
</dbReference>
<feature type="transmembrane region" description="Helical" evidence="12">
    <location>
        <begin position="36"/>
        <end position="58"/>
    </location>
</feature>
<dbReference type="CDD" id="cd09158">
    <property type="entry name" value="PLDc_EcCLS_like_2"/>
    <property type="match status" value="1"/>
</dbReference>
<evidence type="ECO:0000256" key="5">
    <source>
        <dbReference type="ARBA" id="ARBA00022692"/>
    </source>
</evidence>
<comment type="subcellular location">
    <subcellularLocation>
        <location evidence="1 12">Cell membrane</location>
        <topology evidence="1 12">Multi-pass membrane protein</topology>
    </subcellularLocation>
</comment>
<dbReference type="EMBL" id="JAKIKS010000006">
    <property type="protein sequence ID" value="MCL1123462.1"/>
    <property type="molecule type" value="Genomic_DNA"/>
</dbReference>
<keyword evidence="11 12" id="KW-1208">Phospholipid metabolism</keyword>
<keyword evidence="8 12" id="KW-0443">Lipid metabolism</keyword>
<gene>
    <name evidence="14" type="primary">cls</name>
    <name evidence="12" type="synonym">clsA</name>
    <name evidence="14" type="ORF">L2764_02930</name>
</gene>
<feature type="active site" evidence="12">
    <location>
        <position position="410"/>
    </location>
</feature>
<dbReference type="HAMAP" id="MF_00190">
    <property type="entry name" value="Cardiolipin_synth_ClsA"/>
    <property type="match status" value="1"/>
</dbReference>
<dbReference type="SMART" id="SM00155">
    <property type="entry name" value="PLDc"/>
    <property type="match status" value="2"/>
</dbReference>
<evidence type="ECO:0000256" key="2">
    <source>
        <dbReference type="ARBA" id="ARBA00022475"/>
    </source>
</evidence>
<dbReference type="RefSeq" id="WP_248938748.1">
    <property type="nucleotide sequence ID" value="NZ_JAKIKS010000006.1"/>
</dbReference>
<evidence type="ECO:0000256" key="1">
    <source>
        <dbReference type="ARBA" id="ARBA00004651"/>
    </source>
</evidence>
<feature type="active site" evidence="12">
    <location>
        <position position="231"/>
    </location>
</feature>
<dbReference type="InterPro" id="IPR022924">
    <property type="entry name" value="Cardiolipin_synthase"/>
</dbReference>
<feature type="active site" evidence="12">
    <location>
        <position position="226"/>
    </location>
</feature>
<dbReference type="InterPro" id="IPR027379">
    <property type="entry name" value="CLS_N"/>
</dbReference>
<feature type="transmembrane region" description="Helical" evidence="12">
    <location>
        <begin position="6"/>
        <end position="29"/>
    </location>
</feature>
<dbReference type="NCBIfam" id="TIGR04265">
    <property type="entry name" value="bac_cardiolipin"/>
    <property type="match status" value="1"/>
</dbReference>
<evidence type="ECO:0000256" key="12">
    <source>
        <dbReference type="HAMAP-Rule" id="MF_00190"/>
    </source>
</evidence>
<feature type="active site" evidence="12">
    <location>
        <position position="403"/>
    </location>
</feature>
<dbReference type="InterPro" id="IPR001736">
    <property type="entry name" value="PLipase_D/transphosphatidylase"/>
</dbReference>
<dbReference type="Proteomes" id="UP001203423">
    <property type="component" value="Unassembled WGS sequence"/>
</dbReference>
<evidence type="ECO:0000256" key="7">
    <source>
        <dbReference type="ARBA" id="ARBA00022989"/>
    </source>
</evidence>
<evidence type="ECO:0000313" key="15">
    <source>
        <dbReference type="Proteomes" id="UP001203423"/>
    </source>
</evidence>
<dbReference type="Pfam" id="PF13091">
    <property type="entry name" value="PLDc_2"/>
    <property type="match status" value="2"/>
</dbReference>
<comment type="function">
    <text evidence="12">Catalyzes the reversible phosphatidyl group transfer from one phosphatidylglycerol molecule to another to form cardiolipin (CL) (diphosphatidylglycerol) and glycerol.</text>
</comment>
<dbReference type="PROSITE" id="PS50035">
    <property type="entry name" value="PLD"/>
    <property type="match status" value="2"/>
</dbReference>
<dbReference type="Pfam" id="PF13396">
    <property type="entry name" value="PLDc_N"/>
    <property type="match status" value="1"/>
</dbReference>
<evidence type="ECO:0000256" key="9">
    <source>
        <dbReference type="ARBA" id="ARBA00023136"/>
    </source>
</evidence>
<dbReference type="PANTHER" id="PTHR21248">
    <property type="entry name" value="CARDIOLIPIN SYNTHASE"/>
    <property type="match status" value="1"/>
</dbReference>
<keyword evidence="5 12" id="KW-0812">Transmembrane</keyword>
<evidence type="ECO:0000256" key="10">
    <source>
        <dbReference type="ARBA" id="ARBA00023209"/>
    </source>
</evidence>
<keyword evidence="3 12" id="KW-0444">Lipid biosynthesis</keyword>
<feature type="active site" evidence="12">
    <location>
        <position position="224"/>
    </location>
</feature>
<keyword evidence="4 12" id="KW-0808">Transferase</keyword>
<dbReference type="EC" id="2.7.8.-" evidence="12"/>
<proteinExistence type="inferred from homology"/>
<evidence type="ECO:0000256" key="11">
    <source>
        <dbReference type="ARBA" id="ARBA00023264"/>
    </source>
</evidence>
<keyword evidence="6" id="KW-0677">Repeat</keyword>
<sequence length="485" mass="55610">MERFHYIITFIAVFTYWMIIAAVTARIIIQRRAIGVSFAWLMIIYILPFGGIIAYLLFGEHNIGSKRAARTQEMFKPYQRWFGSLCSLEQYKPHYMSSYARNINTLCINRLGIPSLYNNRLSLLRDPHIILNSLIKDIEQAKYSIHFEFYIWHPGGMANEVANALINAANKGVAVKVLLDSAGSQKFFKTPWPLLMKNSGIQLVKVLEVSPFRAFIRRIDLRMHRKIIVIDNKIGYTGSMNLVDPDYFNINAGVGKWIDVMVRIQGASVPVLNCIHAWDWEVETQFRELPQLPDNTPTPPYAPPNCVQVIPSGPGIRYEIIHQVLLQSIYQAQSSIIITTPYFIPSEHLIFALISAAQKGIDVSIIIPARSDSLMVEWASRSFFSELLQAGVKLYRFQQGLLHTKSVVIDEQLSLIGTVNLDMRSLWLNFELTLAVEEPGFTGALVALQQDYIDDSIRIDLKEWEMRSLWKRIIEQFFYQFSPLL</sequence>
<keyword evidence="9 12" id="KW-0472">Membrane</keyword>
<feature type="active site" evidence="12">
    <location>
        <position position="405"/>
    </location>
</feature>
<accession>A0ABT0L7W0</accession>
<dbReference type="Gene3D" id="3.30.870.10">
    <property type="entry name" value="Endonuclease Chain A"/>
    <property type="match status" value="2"/>
</dbReference>
<evidence type="ECO:0000256" key="4">
    <source>
        <dbReference type="ARBA" id="ARBA00022679"/>
    </source>
</evidence>
<protein>
    <recommendedName>
        <fullName evidence="12">Cardiolipin synthase A</fullName>
        <shortName evidence="12">CL synthase</shortName>
        <ecNumber evidence="12">2.7.8.-</ecNumber>
    </recommendedName>
</protein>
<keyword evidence="15" id="KW-1185">Reference proteome</keyword>
<evidence type="ECO:0000256" key="3">
    <source>
        <dbReference type="ARBA" id="ARBA00022516"/>
    </source>
</evidence>
<reference evidence="14 15" key="1">
    <citation type="submission" date="2022-01" db="EMBL/GenBank/DDBJ databases">
        <title>Whole genome-based taxonomy of the Shewanellaceae.</title>
        <authorList>
            <person name="Martin-Rodriguez A.J."/>
        </authorList>
    </citation>
    <scope>NUCLEOTIDE SEQUENCE [LARGE SCALE GENOMIC DNA]</scope>
    <source>
        <strain evidence="14 15">DSM 17177</strain>
    </source>
</reference>
<evidence type="ECO:0000259" key="13">
    <source>
        <dbReference type="PROSITE" id="PS50035"/>
    </source>
</evidence>
<keyword evidence="2 12" id="KW-1003">Cell membrane</keyword>
<name>A0ABT0L7W0_9GAMM</name>
<feature type="domain" description="PLD phosphodiesterase" evidence="13">
    <location>
        <begin position="219"/>
        <end position="246"/>
    </location>
</feature>
<dbReference type="SUPFAM" id="SSF56024">
    <property type="entry name" value="Phospholipase D/nuclease"/>
    <property type="match status" value="2"/>
</dbReference>
<comment type="catalytic activity">
    <reaction evidence="12">
        <text>2 a 1,2-diacyl-sn-glycero-3-phospho-(1'-sn-glycerol) = a cardiolipin + glycerol</text>
        <dbReference type="Rhea" id="RHEA:31451"/>
        <dbReference type="ChEBI" id="CHEBI:17754"/>
        <dbReference type="ChEBI" id="CHEBI:62237"/>
        <dbReference type="ChEBI" id="CHEBI:64716"/>
    </reaction>
</comment>
<organism evidence="14 15">
    <name type="scientific">Shewanella surugensis</name>
    <dbReference type="NCBI Taxonomy" id="212020"/>
    <lineage>
        <taxon>Bacteria</taxon>
        <taxon>Pseudomonadati</taxon>
        <taxon>Pseudomonadota</taxon>
        <taxon>Gammaproteobacteria</taxon>
        <taxon>Alteromonadales</taxon>
        <taxon>Shewanellaceae</taxon>
        <taxon>Shewanella</taxon>
    </lineage>
</organism>
<keyword evidence="7 12" id="KW-1133">Transmembrane helix</keyword>
<evidence type="ECO:0000256" key="8">
    <source>
        <dbReference type="ARBA" id="ARBA00023098"/>
    </source>
</evidence>
<feature type="domain" description="PLD phosphodiesterase" evidence="13">
    <location>
        <begin position="398"/>
        <end position="425"/>
    </location>
</feature>
<dbReference type="InterPro" id="IPR030840">
    <property type="entry name" value="CL_synthase_A"/>
</dbReference>
<keyword evidence="10 12" id="KW-0594">Phospholipid biosynthesis</keyword>